<dbReference type="Pfam" id="PF00583">
    <property type="entry name" value="Acetyltransf_1"/>
    <property type="match status" value="1"/>
</dbReference>
<dbReference type="InterPro" id="IPR051016">
    <property type="entry name" value="Diverse_Substrate_AcTransf"/>
</dbReference>
<keyword evidence="2" id="KW-0012">Acyltransferase</keyword>
<evidence type="ECO:0000259" key="3">
    <source>
        <dbReference type="PROSITE" id="PS51186"/>
    </source>
</evidence>
<dbReference type="PROSITE" id="PS51186">
    <property type="entry name" value="GNAT"/>
    <property type="match status" value="1"/>
</dbReference>
<dbReference type="EMBL" id="BSPC01000007">
    <property type="protein sequence ID" value="GLS17929.1"/>
    <property type="molecule type" value="Genomic_DNA"/>
</dbReference>
<sequence length="171" mass="18663">MQAKRTDPMLKIRPFAPDDIPQLVLLLQEMQRHYGVPVPAADAIRASLNALPAGAGILLAETDAIMGFVAFSSLYPGPGLKPGLFMKELFVSERARGQGVGKALLRALARLALERGFARIDWTADRRNERLQRFYAELGAQAQEDRVFFRLSADALVEVAGATLEQRAGGS</sequence>
<gene>
    <name evidence="4" type="ORF">GCM10007874_09450</name>
</gene>
<organism evidence="4 5">
    <name type="scientific">Labrys miyagiensis</name>
    <dbReference type="NCBI Taxonomy" id="346912"/>
    <lineage>
        <taxon>Bacteria</taxon>
        <taxon>Pseudomonadati</taxon>
        <taxon>Pseudomonadota</taxon>
        <taxon>Alphaproteobacteria</taxon>
        <taxon>Hyphomicrobiales</taxon>
        <taxon>Xanthobacteraceae</taxon>
        <taxon>Labrys</taxon>
    </lineage>
</organism>
<protein>
    <submittedName>
        <fullName evidence="4">N-acetyltransferase</fullName>
    </submittedName>
</protein>
<evidence type="ECO:0000256" key="2">
    <source>
        <dbReference type="ARBA" id="ARBA00023315"/>
    </source>
</evidence>
<reference evidence="5" key="1">
    <citation type="journal article" date="2019" name="Int. J. Syst. Evol. Microbiol.">
        <title>The Global Catalogue of Microorganisms (GCM) 10K type strain sequencing project: providing services to taxonomists for standard genome sequencing and annotation.</title>
        <authorList>
            <consortium name="The Broad Institute Genomics Platform"/>
            <consortium name="The Broad Institute Genome Sequencing Center for Infectious Disease"/>
            <person name="Wu L."/>
            <person name="Ma J."/>
        </authorList>
    </citation>
    <scope>NUCLEOTIDE SEQUENCE [LARGE SCALE GENOMIC DNA]</scope>
    <source>
        <strain evidence="5">NBRC 101365</strain>
    </source>
</reference>
<evidence type="ECO:0000313" key="5">
    <source>
        <dbReference type="Proteomes" id="UP001156882"/>
    </source>
</evidence>
<dbReference type="PANTHER" id="PTHR10545:SF29">
    <property type="entry name" value="GH14572P-RELATED"/>
    <property type="match status" value="1"/>
</dbReference>
<dbReference type="SUPFAM" id="SSF55729">
    <property type="entry name" value="Acyl-CoA N-acyltransferases (Nat)"/>
    <property type="match status" value="1"/>
</dbReference>
<evidence type="ECO:0000256" key="1">
    <source>
        <dbReference type="ARBA" id="ARBA00022679"/>
    </source>
</evidence>
<proteinExistence type="predicted"/>
<name>A0ABQ6CDQ7_9HYPH</name>
<dbReference type="InterPro" id="IPR016181">
    <property type="entry name" value="Acyl_CoA_acyltransferase"/>
</dbReference>
<dbReference type="PANTHER" id="PTHR10545">
    <property type="entry name" value="DIAMINE N-ACETYLTRANSFERASE"/>
    <property type="match status" value="1"/>
</dbReference>
<comment type="caution">
    <text evidence="4">The sequence shown here is derived from an EMBL/GenBank/DDBJ whole genome shotgun (WGS) entry which is preliminary data.</text>
</comment>
<keyword evidence="5" id="KW-1185">Reference proteome</keyword>
<dbReference type="InterPro" id="IPR000182">
    <property type="entry name" value="GNAT_dom"/>
</dbReference>
<feature type="domain" description="N-acetyltransferase" evidence="3">
    <location>
        <begin position="10"/>
        <end position="163"/>
    </location>
</feature>
<evidence type="ECO:0000313" key="4">
    <source>
        <dbReference type="EMBL" id="GLS17929.1"/>
    </source>
</evidence>
<keyword evidence="1" id="KW-0808">Transferase</keyword>
<accession>A0ABQ6CDQ7</accession>
<dbReference type="Gene3D" id="3.40.630.30">
    <property type="match status" value="1"/>
</dbReference>
<dbReference type="Proteomes" id="UP001156882">
    <property type="component" value="Unassembled WGS sequence"/>
</dbReference>